<evidence type="ECO:0000256" key="3">
    <source>
        <dbReference type="SAM" id="SignalP"/>
    </source>
</evidence>
<dbReference type="InterPro" id="IPR033121">
    <property type="entry name" value="PEPTIDASE_A1"/>
</dbReference>
<keyword evidence="3" id="KW-0732">Signal</keyword>
<protein>
    <recommendedName>
        <fullName evidence="4">Peptidase A1 domain-containing protein</fullName>
    </recommendedName>
</protein>
<feature type="domain" description="Peptidase A1" evidence="4">
    <location>
        <begin position="86"/>
        <end position="135"/>
    </location>
</feature>
<dbReference type="Proteomes" id="UP000604825">
    <property type="component" value="Unassembled WGS sequence"/>
</dbReference>
<name>A0A811QMI2_9POAL</name>
<keyword evidence="1" id="KW-0645">Protease</keyword>
<proteinExistence type="predicted"/>
<evidence type="ECO:0000256" key="1">
    <source>
        <dbReference type="ARBA" id="ARBA00022670"/>
    </source>
</evidence>
<gene>
    <name evidence="5" type="ORF">NCGR_LOCUS40870</name>
</gene>
<dbReference type="Gene3D" id="2.40.70.10">
    <property type="entry name" value="Acid Proteases"/>
    <property type="match status" value="1"/>
</dbReference>
<evidence type="ECO:0000313" key="6">
    <source>
        <dbReference type="Proteomes" id="UP000604825"/>
    </source>
</evidence>
<dbReference type="InterPro" id="IPR021109">
    <property type="entry name" value="Peptidase_aspartic_dom_sf"/>
</dbReference>
<dbReference type="GO" id="GO:0006508">
    <property type="term" value="P:proteolysis"/>
    <property type="evidence" value="ECO:0007669"/>
    <property type="project" value="UniProtKB-KW"/>
</dbReference>
<keyword evidence="6" id="KW-1185">Reference proteome</keyword>
<keyword evidence="2" id="KW-0378">Hydrolase</keyword>
<dbReference type="PANTHER" id="PTHR47967">
    <property type="entry name" value="OS07G0603500 PROTEIN-RELATED"/>
    <property type="match status" value="1"/>
</dbReference>
<reference evidence="5" key="1">
    <citation type="submission" date="2020-10" db="EMBL/GenBank/DDBJ databases">
        <authorList>
            <person name="Han B."/>
            <person name="Lu T."/>
            <person name="Zhao Q."/>
            <person name="Huang X."/>
            <person name="Zhao Y."/>
        </authorList>
    </citation>
    <scope>NUCLEOTIDE SEQUENCE</scope>
</reference>
<dbReference type="PROSITE" id="PS51767">
    <property type="entry name" value="PEPTIDASE_A1"/>
    <property type="match status" value="1"/>
</dbReference>
<dbReference type="GO" id="GO:0005576">
    <property type="term" value="C:extracellular region"/>
    <property type="evidence" value="ECO:0007669"/>
    <property type="project" value="TreeGrafter"/>
</dbReference>
<dbReference type="OrthoDB" id="637377at2759"/>
<feature type="signal peptide" evidence="3">
    <location>
        <begin position="1"/>
        <end position="25"/>
    </location>
</feature>
<evidence type="ECO:0000259" key="4">
    <source>
        <dbReference type="PROSITE" id="PS51767"/>
    </source>
</evidence>
<accession>A0A811QMI2</accession>
<sequence length="135" mass="14288">MVTTRSSILVLVAICFLLAAPPAYSERRGFFHATMTRNQPAINLTWAAHKSRQRLSILAARLLDAAASGSGSAQTPLQMDSSGSAYDVTFSLGTPPQKLSALADTGSIWAKCGACKPCVQEGSPSYYPNKSSSFS</sequence>
<comment type="caution">
    <text evidence="5">The sequence shown here is derived from an EMBL/GenBank/DDBJ whole genome shotgun (WGS) entry which is preliminary data.</text>
</comment>
<dbReference type="GO" id="GO:0008233">
    <property type="term" value="F:peptidase activity"/>
    <property type="evidence" value="ECO:0007669"/>
    <property type="project" value="UniProtKB-KW"/>
</dbReference>
<dbReference type="PANTHER" id="PTHR47967:SF20">
    <property type="entry name" value="OS01G0696800 PROTEIN"/>
    <property type="match status" value="1"/>
</dbReference>
<feature type="chain" id="PRO_5032783512" description="Peptidase A1 domain-containing protein" evidence="3">
    <location>
        <begin position="26"/>
        <end position="135"/>
    </location>
</feature>
<dbReference type="EMBL" id="CAJGYO010000010">
    <property type="protein sequence ID" value="CAD6257385.1"/>
    <property type="molecule type" value="Genomic_DNA"/>
</dbReference>
<dbReference type="SUPFAM" id="SSF50630">
    <property type="entry name" value="Acid proteases"/>
    <property type="match status" value="1"/>
</dbReference>
<organism evidence="5 6">
    <name type="scientific">Miscanthus lutarioriparius</name>
    <dbReference type="NCBI Taxonomy" id="422564"/>
    <lineage>
        <taxon>Eukaryota</taxon>
        <taxon>Viridiplantae</taxon>
        <taxon>Streptophyta</taxon>
        <taxon>Embryophyta</taxon>
        <taxon>Tracheophyta</taxon>
        <taxon>Spermatophyta</taxon>
        <taxon>Magnoliopsida</taxon>
        <taxon>Liliopsida</taxon>
        <taxon>Poales</taxon>
        <taxon>Poaceae</taxon>
        <taxon>PACMAD clade</taxon>
        <taxon>Panicoideae</taxon>
        <taxon>Andropogonodae</taxon>
        <taxon>Andropogoneae</taxon>
        <taxon>Saccharinae</taxon>
        <taxon>Miscanthus</taxon>
    </lineage>
</organism>
<evidence type="ECO:0000313" key="5">
    <source>
        <dbReference type="EMBL" id="CAD6257385.1"/>
    </source>
</evidence>
<dbReference type="InterPro" id="IPR051708">
    <property type="entry name" value="Plant_Aspart_Prot_A1"/>
</dbReference>
<dbReference type="AlphaFoldDB" id="A0A811QMI2"/>
<evidence type="ECO:0000256" key="2">
    <source>
        <dbReference type="ARBA" id="ARBA00022801"/>
    </source>
</evidence>